<dbReference type="SUPFAM" id="SSF53474">
    <property type="entry name" value="alpha/beta-Hydrolases"/>
    <property type="match status" value="1"/>
</dbReference>
<dbReference type="Gene3D" id="3.40.50.1820">
    <property type="entry name" value="alpha/beta hydrolase"/>
    <property type="match status" value="1"/>
</dbReference>
<dbReference type="EMBL" id="MHRK01000026">
    <property type="protein sequence ID" value="OHA23796.1"/>
    <property type="molecule type" value="Genomic_DNA"/>
</dbReference>
<dbReference type="GO" id="GO:0046464">
    <property type="term" value="P:acylglycerol catabolic process"/>
    <property type="evidence" value="ECO:0007669"/>
    <property type="project" value="TreeGrafter"/>
</dbReference>
<protein>
    <recommendedName>
        <fullName evidence="1">AB hydrolase-1 domain-containing protein</fullName>
    </recommendedName>
</protein>
<comment type="caution">
    <text evidence="2">The sequence shown here is derived from an EMBL/GenBank/DDBJ whole genome shotgun (WGS) entry which is preliminary data.</text>
</comment>
<dbReference type="GO" id="GO:0016020">
    <property type="term" value="C:membrane"/>
    <property type="evidence" value="ECO:0007669"/>
    <property type="project" value="TreeGrafter"/>
</dbReference>
<sequence length="271" mass="31238">MVTESFLANGLYYRTNGIDKEKLTLIFIHGLSGSSSAWEKYEQAFKVKCNTVCFDLRGHGKSKKWPDYRDYELEDQADDILLLSKTLGLKNFVVVAHSFGVLIALHLLRHHKEMISSAIFLTPVFTVKNVKWAKIAILPLIFYSKITSALPFKNKTGIQLDYSKFKHYGFWHFKRMASDIWNTTPRIYLYCLRQMYNFSGESVLKDIKTPILIIHGTKDTVVSLIYSKEAQKKLPNSTLIKLKNANHLLILNNLRQVISSIESFLNLNLKK</sequence>
<feature type="domain" description="AB hydrolase-1" evidence="1">
    <location>
        <begin position="24"/>
        <end position="253"/>
    </location>
</feature>
<organism evidence="2 3">
    <name type="scientific">Candidatus Taylorbacteria bacterium RIFCSPHIGHO2_02_FULL_43_32b</name>
    <dbReference type="NCBI Taxonomy" id="1802306"/>
    <lineage>
        <taxon>Bacteria</taxon>
        <taxon>Candidatus Tayloriibacteriota</taxon>
    </lineage>
</organism>
<dbReference type="AlphaFoldDB" id="A0A1G2MIU1"/>
<dbReference type="InterPro" id="IPR029058">
    <property type="entry name" value="AB_hydrolase_fold"/>
</dbReference>
<accession>A0A1G2MIU1</accession>
<dbReference type="GO" id="GO:0047372">
    <property type="term" value="F:monoacylglycerol lipase activity"/>
    <property type="evidence" value="ECO:0007669"/>
    <property type="project" value="TreeGrafter"/>
</dbReference>
<name>A0A1G2MIU1_9BACT</name>
<proteinExistence type="predicted"/>
<evidence type="ECO:0000313" key="3">
    <source>
        <dbReference type="Proteomes" id="UP000177130"/>
    </source>
</evidence>
<gene>
    <name evidence="2" type="ORF">A3C72_03655</name>
</gene>
<evidence type="ECO:0000313" key="2">
    <source>
        <dbReference type="EMBL" id="OHA23796.1"/>
    </source>
</evidence>
<dbReference type="PANTHER" id="PTHR43798:SF5">
    <property type="entry name" value="MONOACYLGLYCEROL LIPASE ABHD6"/>
    <property type="match status" value="1"/>
</dbReference>
<dbReference type="InterPro" id="IPR050266">
    <property type="entry name" value="AB_hydrolase_sf"/>
</dbReference>
<dbReference type="InterPro" id="IPR000073">
    <property type="entry name" value="AB_hydrolase_1"/>
</dbReference>
<reference evidence="2 3" key="1">
    <citation type="journal article" date="2016" name="Nat. Commun.">
        <title>Thousands of microbial genomes shed light on interconnected biogeochemical processes in an aquifer system.</title>
        <authorList>
            <person name="Anantharaman K."/>
            <person name="Brown C.T."/>
            <person name="Hug L.A."/>
            <person name="Sharon I."/>
            <person name="Castelle C.J."/>
            <person name="Probst A.J."/>
            <person name="Thomas B.C."/>
            <person name="Singh A."/>
            <person name="Wilkins M.J."/>
            <person name="Karaoz U."/>
            <person name="Brodie E.L."/>
            <person name="Williams K.H."/>
            <person name="Hubbard S.S."/>
            <person name="Banfield J.F."/>
        </authorList>
    </citation>
    <scope>NUCLEOTIDE SEQUENCE [LARGE SCALE GENOMIC DNA]</scope>
</reference>
<evidence type="ECO:0000259" key="1">
    <source>
        <dbReference type="Pfam" id="PF00561"/>
    </source>
</evidence>
<dbReference type="Proteomes" id="UP000177130">
    <property type="component" value="Unassembled WGS sequence"/>
</dbReference>
<dbReference type="Pfam" id="PF00561">
    <property type="entry name" value="Abhydrolase_1"/>
    <property type="match status" value="1"/>
</dbReference>
<dbReference type="PANTHER" id="PTHR43798">
    <property type="entry name" value="MONOACYLGLYCEROL LIPASE"/>
    <property type="match status" value="1"/>
</dbReference>
<dbReference type="STRING" id="1802306.A3C72_03655"/>